<feature type="site" description="Involved in the stabilization of negative charge on the oxyanion by the formation of the oxyanion hole" evidence="11">
    <location>
        <position position="111"/>
    </location>
</feature>
<evidence type="ECO:0000256" key="11">
    <source>
        <dbReference type="HAMAP-Rule" id="MF_01106"/>
    </source>
</evidence>
<comment type="subcellular location">
    <subcellularLocation>
        <location evidence="1 11">Cytoplasm</location>
    </subcellularLocation>
</comment>
<reference evidence="13 14" key="1">
    <citation type="journal article" date="2015" name="Microbiology (Mosc.)">
        <title>Genomics of the Weissella cibaria species with an examination of its metabolic traits.</title>
        <authorList>
            <person name="Lynch K.M."/>
            <person name="Lucid A."/>
            <person name="Arendt E.K."/>
            <person name="Sleator R.D."/>
            <person name="Lucey B."/>
            <person name="Coffey A."/>
        </authorList>
    </citation>
    <scope>NUCLEOTIDE SEQUENCE [LARGE SCALE GENOMIC DNA]</scope>
    <source>
        <strain evidence="13 14">MG1</strain>
    </source>
</reference>
<dbReference type="eggNOG" id="COG1364">
    <property type="taxonomic scope" value="Bacteria"/>
</dbReference>
<comment type="function">
    <text evidence="11">Catalyzes two activities which are involved in the cyclic version of arginine biosynthesis: the synthesis of N-acetylglutamate from glutamate and acetyl-CoA as the acetyl donor, and of ornithine by transacetylation between N(2)-acetylornithine and glutamate.</text>
</comment>
<evidence type="ECO:0000256" key="7">
    <source>
        <dbReference type="ARBA" id="ARBA00022679"/>
    </source>
</evidence>
<feature type="binding site" evidence="11">
    <location>
        <position position="176"/>
    </location>
    <ligand>
        <name>substrate</name>
    </ligand>
</feature>
<dbReference type="EC" id="2.3.1.1" evidence="11"/>
<evidence type="ECO:0000313" key="13">
    <source>
        <dbReference type="EMBL" id="KIU22573.1"/>
    </source>
</evidence>
<dbReference type="InterPro" id="IPR016117">
    <property type="entry name" value="ArgJ-like_dom_sf"/>
</dbReference>
<feature type="site" description="Cleavage; by autolysis" evidence="11">
    <location>
        <begin position="175"/>
        <end position="176"/>
    </location>
</feature>
<feature type="binding site" evidence="11">
    <location>
        <position position="165"/>
    </location>
    <ligand>
        <name>substrate</name>
    </ligand>
</feature>
<keyword evidence="9 11" id="KW-0511">Multifunctional enzyme</keyword>
<keyword evidence="4 11" id="KW-0963">Cytoplasm</keyword>
<dbReference type="PANTHER" id="PTHR23100">
    <property type="entry name" value="ARGININE BIOSYNTHESIS BIFUNCTIONAL PROTEIN ARGJ"/>
    <property type="match status" value="1"/>
</dbReference>
<keyword evidence="5 11" id="KW-0055">Arginine biosynthesis</keyword>
<comment type="pathway">
    <text evidence="11">Amino-acid biosynthesis; L-arginine biosynthesis; L-ornithine and N-acetyl-L-glutamate from L-glutamate and N(2)-acetyl-L-ornithine (cyclic): step 1/1.</text>
</comment>
<keyword evidence="7 11" id="KW-0808">Transferase</keyword>
<dbReference type="SUPFAM" id="SSF56266">
    <property type="entry name" value="DmpA/ArgJ-like"/>
    <property type="match status" value="1"/>
</dbReference>
<dbReference type="GO" id="GO:0004358">
    <property type="term" value="F:L-glutamate N-acetyltransferase activity, acting on acetyl-L-ornithine as donor"/>
    <property type="evidence" value="ECO:0007669"/>
    <property type="project" value="UniProtKB-UniRule"/>
</dbReference>
<comment type="catalytic activity">
    <reaction evidence="11">
        <text>N(2)-acetyl-L-ornithine + L-glutamate = N-acetyl-L-glutamate + L-ornithine</text>
        <dbReference type="Rhea" id="RHEA:15349"/>
        <dbReference type="ChEBI" id="CHEBI:29985"/>
        <dbReference type="ChEBI" id="CHEBI:44337"/>
        <dbReference type="ChEBI" id="CHEBI:46911"/>
        <dbReference type="ChEBI" id="CHEBI:57805"/>
        <dbReference type="EC" id="2.3.1.35"/>
    </reaction>
</comment>
<dbReference type="Proteomes" id="UP000032287">
    <property type="component" value="Unassembled WGS sequence"/>
</dbReference>
<dbReference type="EMBL" id="JWHU01000001">
    <property type="protein sequence ID" value="KIU22573.1"/>
    <property type="molecule type" value="Genomic_DNA"/>
</dbReference>
<evidence type="ECO:0000313" key="14">
    <source>
        <dbReference type="Proteomes" id="UP000032287"/>
    </source>
</evidence>
<dbReference type="UniPathway" id="UPA00068">
    <property type="reaction ID" value="UER00106"/>
</dbReference>
<dbReference type="EC" id="2.3.1.35" evidence="11"/>
<dbReference type="MEROPS" id="T05.002"/>
<dbReference type="GO" id="GO:0006355">
    <property type="term" value="P:regulation of DNA-templated transcription"/>
    <property type="evidence" value="ECO:0007669"/>
    <property type="project" value="InterPro"/>
</dbReference>
<evidence type="ECO:0000256" key="4">
    <source>
        <dbReference type="ARBA" id="ARBA00022490"/>
    </source>
</evidence>
<dbReference type="AlphaFoldDB" id="A0A0D1JMU1"/>
<feature type="active site" description="Nucleophile" evidence="11">
    <location>
        <position position="176"/>
    </location>
</feature>
<organism evidence="13 14">
    <name type="scientific">Weissella cibaria</name>
    <dbReference type="NCBI Taxonomy" id="137591"/>
    <lineage>
        <taxon>Bacteria</taxon>
        <taxon>Bacillati</taxon>
        <taxon>Bacillota</taxon>
        <taxon>Bacilli</taxon>
        <taxon>Lactobacillales</taxon>
        <taxon>Lactobacillaceae</taxon>
        <taxon>Weissella</taxon>
    </lineage>
</organism>
<dbReference type="NCBIfam" id="NF003802">
    <property type="entry name" value="PRK05388.1"/>
    <property type="match status" value="1"/>
</dbReference>
<evidence type="ECO:0000256" key="6">
    <source>
        <dbReference type="ARBA" id="ARBA00022605"/>
    </source>
</evidence>
<evidence type="ECO:0000256" key="9">
    <source>
        <dbReference type="ARBA" id="ARBA00023268"/>
    </source>
</evidence>
<feature type="binding site" evidence="11">
    <location>
        <position position="388"/>
    </location>
    <ligand>
        <name>substrate</name>
    </ligand>
</feature>
<dbReference type="PROSITE" id="PS50045">
    <property type="entry name" value="SIGMA54_INTERACT_4"/>
    <property type="match status" value="1"/>
</dbReference>
<keyword evidence="14" id="KW-1185">Reference proteome</keyword>
<dbReference type="Gene3D" id="3.10.20.340">
    <property type="entry name" value="ArgJ beta chain, C-terminal domain"/>
    <property type="match status" value="1"/>
</dbReference>
<dbReference type="Pfam" id="PF01960">
    <property type="entry name" value="ArgJ"/>
    <property type="match status" value="1"/>
</dbReference>
<comment type="catalytic activity">
    <reaction evidence="11">
        <text>L-glutamate + acetyl-CoA = N-acetyl-L-glutamate + CoA + H(+)</text>
        <dbReference type="Rhea" id="RHEA:24292"/>
        <dbReference type="ChEBI" id="CHEBI:15378"/>
        <dbReference type="ChEBI" id="CHEBI:29985"/>
        <dbReference type="ChEBI" id="CHEBI:44337"/>
        <dbReference type="ChEBI" id="CHEBI:57287"/>
        <dbReference type="ChEBI" id="CHEBI:57288"/>
        <dbReference type="EC" id="2.3.1.1"/>
    </reaction>
</comment>
<evidence type="ECO:0000259" key="12">
    <source>
        <dbReference type="PROSITE" id="PS50045"/>
    </source>
</evidence>
<dbReference type="InterPro" id="IPR002078">
    <property type="entry name" value="Sigma_54_int"/>
</dbReference>
<feature type="binding site" evidence="11">
    <location>
        <position position="383"/>
    </location>
    <ligand>
        <name>substrate</name>
    </ligand>
</feature>
<feature type="domain" description="Sigma-54 factor interaction" evidence="12">
    <location>
        <begin position="77"/>
        <end position="257"/>
    </location>
</feature>
<evidence type="ECO:0000256" key="5">
    <source>
        <dbReference type="ARBA" id="ARBA00022571"/>
    </source>
</evidence>
<keyword evidence="6 11" id="KW-0028">Amino-acid biosynthesis</keyword>
<evidence type="ECO:0000256" key="8">
    <source>
        <dbReference type="ARBA" id="ARBA00022813"/>
    </source>
</evidence>
<gene>
    <name evidence="11 13" type="primary">argJ</name>
    <name evidence="13" type="ORF">QX99_00077</name>
</gene>
<dbReference type="FunFam" id="3.10.20.340:FF:000003">
    <property type="entry name" value="Arginine biosynthesis bifunctional protein ArgJ"/>
    <property type="match status" value="1"/>
</dbReference>
<evidence type="ECO:0000256" key="3">
    <source>
        <dbReference type="ARBA" id="ARBA00011475"/>
    </source>
</evidence>
<dbReference type="GO" id="GO:0005524">
    <property type="term" value="F:ATP binding"/>
    <property type="evidence" value="ECO:0007669"/>
    <property type="project" value="InterPro"/>
</dbReference>
<dbReference type="PANTHER" id="PTHR23100:SF0">
    <property type="entry name" value="ARGININE BIOSYNTHESIS BIFUNCTIONAL PROTEIN ARGJ, MITOCHONDRIAL"/>
    <property type="match status" value="1"/>
</dbReference>
<comment type="subunit">
    <text evidence="3 11">Heterotetramer of two alpha and two beta chains.</text>
</comment>
<dbReference type="RefSeq" id="WP_043710448.1">
    <property type="nucleotide sequence ID" value="NZ_JALOCT010000002.1"/>
</dbReference>
<keyword evidence="8 11" id="KW-0068">Autocatalytic cleavage</keyword>
<feature type="chain" id="PRO_5023419509" description="Arginine biosynthesis bifunctional protein ArgJ beta chain" evidence="11">
    <location>
        <begin position="176"/>
        <end position="388"/>
    </location>
</feature>
<name>A0A0D1JMU1_9LACO</name>
<protein>
    <recommendedName>
        <fullName evidence="11">Arginine biosynthesis bifunctional protein ArgJ</fullName>
    </recommendedName>
    <domain>
        <recommendedName>
            <fullName evidence="11">Glutamate N-acetyltransferase</fullName>
            <ecNumber evidence="11">2.3.1.35</ecNumber>
        </recommendedName>
        <alternativeName>
            <fullName evidence="11">Ornithine acetyltransferase</fullName>
            <shortName evidence="11">OATase</shortName>
        </alternativeName>
        <alternativeName>
            <fullName evidence="11">Ornithine transacetylase</fullName>
        </alternativeName>
    </domain>
    <domain>
        <recommendedName>
            <fullName evidence="11">Amino-acid acetyltransferase</fullName>
            <ecNumber evidence="11">2.3.1.1</ecNumber>
        </recommendedName>
        <alternativeName>
            <fullName evidence="11">N-acetylglutamate synthase</fullName>
            <shortName evidence="11">AGSase</shortName>
        </alternativeName>
    </domain>
    <component>
        <recommendedName>
            <fullName evidence="11">Arginine biosynthesis bifunctional protein ArgJ alpha chain</fullName>
        </recommendedName>
    </component>
    <component>
        <recommendedName>
            <fullName evidence="11">Arginine biosynthesis bifunctional protein ArgJ beta chain</fullName>
        </recommendedName>
    </component>
</protein>
<comment type="pathway">
    <text evidence="11">Amino-acid biosynthesis; L-arginine biosynthesis; N(2)-acetyl-L-ornithine from L-glutamate: step 1/4.</text>
</comment>
<dbReference type="FunFam" id="3.60.70.12:FF:000001">
    <property type="entry name" value="Arginine biosynthesis bifunctional protein ArgJ, chloroplastic"/>
    <property type="match status" value="1"/>
</dbReference>
<feature type="chain" id="PRO_5023419508" description="Arginine biosynthesis bifunctional protein ArgJ alpha chain" evidence="11">
    <location>
        <begin position="1"/>
        <end position="175"/>
    </location>
</feature>
<feature type="site" description="Involved in the stabilization of negative charge on the oxyanion by the formation of the oxyanion hole" evidence="11">
    <location>
        <position position="110"/>
    </location>
</feature>
<dbReference type="GO" id="GO:0004042">
    <property type="term" value="F:L-glutamate N-acetyltransferase activity"/>
    <property type="evidence" value="ECO:0007669"/>
    <property type="project" value="UniProtKB-UniRule"/>
</dbReference>
<sequence length="388" mass="41439">MTFSWPKNFYSDGIHGQLRRNPTKPDLGWLVSTKPARVAGVFTRNTFPAAPVQIDQQVLRSNQPVHAIFVNSANANAFTGATGLANAYETQKLVANKLHTTPAEVLVVSTGIIGEQLPMEKIRRGIERLQASAPLNLAKAMLTTDTTTKTAQVTQADYQISGVAKGSGMIHPNMGTMLGFIATDVTIKQGLLQQLLRELVDVTFNQITIDGDTSTNDTVLVLANGDDWQAEIKAGTAKYEAFKADLHQVLKTLAIAIASDGEGATRLIDVHIMGARHSASAQRVAKSIVGSNLVKTAVFGADPNWGRIIDAIGNVGEVFEADQLSIAINQVPIIVAGNAVANEGAATQAMQQDTIVITVDLGLGTEQGQAWGSDLTYEYVHINAAYHT</sequence>
<dbReference type="NCBIfam" id="TIGR00120">
    <property type="entry name" value="ArgJ"/>
    <property type="match status" value="1"/>
</dbReference>
<evidence type="ECO:0000256" key="2">
    <source>
        <dbReference type="ARBA" id="ARBA00006774"/>
    </source>
</evidence>
<evidence type="ECO:0000256" key="1">
    <source>
        <dbReference type="ARBA" id="ARBA00004496"/>
    </source>
</evidence>
<keyword evidence="10 11" id="KW-0012">Acyltransferase</keyword>
<feature type="binding site" evidence="11">
    <location>
        <position position="262"/>
    </location>
    <ligand>
        <name>substrate</name>
    </ligand>
</feature>
<comment type="similarity">
    <text evidence="2 11">Belongs to the ArgJ family.</text>
</comment>
<dbReference type="GO" id="GO:0006592">
    <property type="term" value="P:ornithine biosynthetic process"/>
    <property type="evidence" value="ECO:0007669"/>
    <property type="project" value="TreeGrafter"/>
</dbReference>
<proteinExistence type="inferred from homology"/>
<dbReference type="CDD" id="cd02152">
    <property type="entry name" value="OAT"/>
    <property type="match status" value="1"/>
</dbReference>
<dbReference type="GO" id="GO:0005737">
    <property type="term" value="C:cytoplasm"/>
    <property type="evidence" value="ECO:0007669"/>
    <property type="project" value="UniProtKB-SubCell"/>
</dbReference>
<dbReference type="GO" id="GO:0006526">
    <property type="term" value="P:L-arginine biosynthetic process"/>
    <property type="evidence" value="ECO:0007669"/>
    <property type="project" value="UniProtKB-UniRule"/>
</dbReference>
<evidence type="ECO:0000256" key="10">
    <source>
        <dbReference type="ARBA" id="ARBA00023315"/>
    </source>
</evidence>
<dbReference type="InterPro" id="IPR042195">
    <property type="entry name" value="ArgJ_beta_C"/>
</dbReference>
<dbReference type="InterPro" id="IPR002813">
    <property type="entry name" value="Arg_biosynth_ArgJ"/>
</dbReference>
<dbReference type="STRING" id="137591.AO080_02270"/>
<dbReference type="Gene3D" id="3.60.70.12">
    <property type="entry name" value="L-amino peptidase D-ALA esterase/amidase"/>
    <property type="match status" value="1"/>
</dbReference>
<comment type="caution">
    <text evidence="13">The sequence shown here is derived from an EMBL/GenBank/DDBJ whole genome shotgun (WGS) entry which is preliminary data.</text>
</comment>
<accession>A0A0D1JMU1</accession>
<feature type="binding site" evidence="11">
    <location>
        <position position="143"/>
    </location>
    <ligand>
        <name>substrate</name>
    </ligand>
</feature>
<dbReference type="HAMAP" id="MF_01106">
    <property type="entry name" value="ArgJ"/>
    <property type="match status" value="1"/>
</dbReference>
<dbReference type="PATRIC" id="fig|137591.25.peg.75"/>